<evidence type="ECO:0000313" key="2">
    <source>
        <dbReference type="Proteomes" id="UP001321473"/>
    </source>
</evidence>
<evidence type="ECO:0000313" key="1">
    <source>
        <dbReference type="EMBL" id="KAK8769411.1"/>
    </source>
</evidence>
<sequence length="109" mass="12319">MQQHYKINICIGGKFLNDKISNTPTSAAVCKLACGMLRAAPGTSVDVERYDWLRKRGKQTAAFYWRLAVQIQTPCHRFRQCGTRALLATVILYSRGDDLERRWGPNSSA</sequence>
<proteinExistence type="predicted"/>
<protein>
    <submittedName>
        <fullName evidence="1">Uncharacterized protein</fullName>
    </submittedName>
</protein>
<name>A0AAQ4E3Y7_AMBAM</name>
<comment type="caution">
    <text evidence="1">The sequence shown here is derived from an EMBL/GenBank/DDBJ whole genome shotgun (WGS) entry which is preliminary data.</text>
</comment>
<gene>
    <name evidence="1" type="ORF">V5799_014125</name>
</gene>
<keyword evidence="2" id="KW-1185">Reference proteome</keyword>
<organism evidence="1 2">
    <name type="scientific">Amblyomma americanum</name>
    <name type="common">Lone star tick</name>
    <dbReference type="NCBI Taxonomy" id="6943"/>
    <lineage>
        <taxon>Eukaryota</taxon>
        <taxon>Metazoa</taxon>
        <taxon>Ecdysozoa</taxon>
        <taxon>Arthropoda</taxon>
        <taxon>Chelicerata</taxon>
        <taxon>Arachnida</taxon>
        <taxon>Acari</taxon>
        <taxon>Parasitiformes</taxon>
        <taxon>Ixodida</taxon>
        <taxon>Ixodoidea</taxon>
        <taxon>Ixodidae</taxon>
        <taxon>Amblyomminae</taxon>
        <taxon>Amblyomma</taxon>
    </lineage>
</organism>
<reference evidence="1 2" key="1">
    <citation type="journal article" date="2023" name="Arcadia Sci">
        <title>De novo assembly of a long-read Amblyomma americanum tick genome.</title>
        <authorList>
            <person name="Chou S."/>
            <person name="Poskanzer K.E."/>
            <person name="Rollins M."/>
            <person name="Thuy-Boun P.S."/>
        </authorList>
    </citation>
    <scope>NUCLEOTIDE SEQUENCE [LARGE SCALE GENOMIC DNA]</scope>
    <source>
        <strain evidence="1">F_SG_1</strain>
        <tissue evidence="1">Salivary glands</tissue>
    </source>
</reference>
<dbReference type="Proteomes" id="UP001321473">
    <property type="component" value="Unassembled WGS sequence"/>
</dbReference>
<dbReference type="AlphaFoldDB" id="A0AAQ4E3Y7"/>
<dbReference type="EMBL" id="JARKHS020022635">
    <property type="protein sequence ID" value="KAK8769411.1"/>
    <property type="molecule type" value="Genomic_DNA"/>
</dbReference>
<accession>A0AAQ4E3Y7</accession>